<organism evidence="1">
    <name type="scientific">Siphoviridae sp. ctRg81</name>
    <dbReference type="NCBI Taxonomy" id="2826336"/>
    <lineage>
        <taxon>Viruses</taxon>
        <taxon>Duplodnaviria</taxon>
        <taxon>Heunggongvirae</taxon>
        <taxon>Uroviricota</taxon>
        <taxon>Caudoviricetes</taxon>
    </lineage>
</organism>
<accession>A0A8S5NH33</accession>
<proteinExistence type="predicted"/>
<reference evidence="1" key="1">
    <citation type="journal article" date="2021" name="Proc. Natl. Acad. Sci. U.S.A.">
        <title>A Catalog of Tens of Thousands of Viruses from Human Metagenomes Reveals Hidden Associations with Chronic Diseases.</title>
        <authorList>
            <person name="Tisza M.J."/>
            <person name="Buck C.B."/>
        </authorList>
    </citation>
    <scope>NUCLEOTIDE SEQUENCE</scope>
    <source>
        <strain evidence="1">CtRg81</strain>
    </source>
</reference>
<name>A0A8S5NH33_9CAUD</name>
<sequence>MVLLERKMILLPDEQKQIFDEVVDDILTERGSATCLTDALAYAERAVVSALLNGKKEITLDLGHIVSTAEAQKEVKALFKEYALNSIGDLAMEAIDKDIYPDVKN</sequence>
<protein>
    <submittedName>
        <fullName evidence="1">Uncharacterized protein</fullName>
    </submittedName>
</protein>
<evidence type="ECO:0000313" key="1">
    <source>
        <dbReference type="EMBL" id="DAD93977.1"/>
    </source>
</evidence>
<dbReference type="EMBL" id="BK015170">
    <property type="protein sequence ID" value="DAD93977.1"/>
    <property type="molecule type" value="Genomic_DNA"/>
</dbReference>